<feature type="compositionally biased region" description="Low complexity" evidence="1">
    <location>
        <begin position="121"/>
        <end position="130"/>
    </location>
</feature>
<comment type="caution">
    <text evidence="2">The sequence shown here is derived from an EMBL/GenBank/DDBJ whole genome shotgun (WGS) entry which is preliminary data.</text>
</comment>
<dbReference type="EMBL" id="MU858050">
    <property type="protein sequence ID" value="KAK4218943.1"/>
    <property type="molecule type" value="Genomic_DNA"/>
</dbReference>
<proteinExistence type="predicted"/>
<protein>
    <submittedName>
        <fullName evidence="2">Uncharacterized protein</fullName>
    </submittedName>
</protein>
<sequence>MSPTMKNAGYVSQGMEQLWDPNVLDFEIIYPSEWKGNSIKVPTPQSNFSLYLKEYPALSGVWLCCGCLETRGGDNTANPEAQALCKACEHKACPSCVRISPGRNDIPRRMSENKRVETATSSKAKVSTPPAASPPPSQAKRIHSQTPSRWICSGPRCRATNPGLESLFSAESPDVGELCCSNPYCISTLQDAMKDDTPVWIQNRYFEYLGT</sequence>
<keyword evidence="3" id="KW-1185">Reference proteome</keyword>
<accession>A0AAN6YGK7</accession>
<gene>
    <name evidence="2" type="ORF">QBC37DRAFT_395121</name>
</gene>
<evidence type="ECO:0000313" key="2">
    <source>
        <dbReference type="EMBL" id="KAK4218943.1"/>
    </source>
</evidence>
<feature type="region of interest" description="Disordered" evidence="1">
    <location>
        <begin position="104"/>
        <end position="148"/>
    </location>
</feature>
<organism evidence="2 3">
    <name type="scientific">Rhypophila decipiens</name>
    <dbReference type="NCBI Taxonomy" id="261697"/>
    <lineage>
        <taxon>Eukaryota</taxon>
        <taxon>Fungi</taxon>
        <taxon>Dikarya</taxon>
        <taxon>Ascomycota</taxon>
        <taxon>Pezizomycotina</taxon>
        <taxon>Sordariomycetes</taxon>
        <taxon>Sordariomycetidae</taxon>
        <taxon>Sordariales</taxon>
        <taxon>Naviculisporaceae</taxon>
        <taxon>Rhypophila</taxon>
    </lineage>
</organism>
<reference evidence="2" key="1">
    <citation type="journal article" date="2023" name="Mol. Phylogenet. Evol.">
        <title>Genome-scale phylogeny and comparative genomics of the fungal order Sordariales.</title>
        <authorList>
            <person name="Hensen N."/>
            <person name="Bonometti L."/>
            <person name="Westerberg I."/>
            <person name="Brannstrom I.O."/>
            <person name="Guillou S."/>
            <person name="Cros-Aarteil S."/>
            <person name="Calhoun S."/>
            <person name="Haridas S."/>
            <person name="Kuo A."/>
            <person name="Mondo S."/>
            <person name="Pangilinan J."/>
            <person name="Riley R."/>
            <person name="LaButti K."/>
            <person name="Andreopoulos B."/>
            <person name="Lipzen A."/>
            <person name="Chen C."/>
            <person name="Yan M."/>
            <person name="Daum C."/>
            <person name="Ng V."/>
            <person name="Clum A."/>
            <person name="Steindorff A."/>
            <person name="Ohm R.A."/>
            <person name="Martin F."/>
            <person name="Silar P."/>
            <person name="Natvig D.O."/>
            <person name="Lalanne C."/>
            <person name="Gautier V."/>
            <person name="Ament-Velasquez S.L."/>
            <person name="Kruys A."/>
            <person name="Hutchinson M.I."/>
            <person name="Powell A.J."/>
            <person name="Barry K."/>
            <person name="Miller A.N."/>
            <person name="Grigoriev I.V."/>
            <person name="Debuchy R."/>
            <person name="Gladieux P."/>
            <person name="Hiltunen Thoren M."/>
            <person name="Johannesson H."/>
        </authorList>
    </citation>
    <scope>NUCLEOTIDE SEQUENCE</scope>
    <source>
        <strain evidence="2">PSN293</strain>
    </source>
</reference>
<dbReference type="AlphaFoldDB" id="A0AAN6YGK7"/>
<evidence type="ECO:0000256" key="1">
    <source>
        <dbReference type="SAM" id="MobiDB-lite"/>
    </source>
</evidence>
<evidence type="ECO:0000313" key="3">
    <source>
        <dbReference type="Proteomes" id="UP001301769"/>
    </source>
</evidence>
<reference evidence="2" key="2">
    <citation type="submission" date="2023-05" db="EMBL/GenBank/DDBJ databases">
        <authorList>
            <consortium name="Lawrence Berkeley National Laboratory"/>
            <person name="Steindorff A."/>
            <person name="Hensen N."/>
            <person name="Bonometti L."/>
            <person name="Westerberg I."/>
            <person name="Brannstrom I.O."/>
            <person name="Guillou S."/>
            <person name="Cros-Aarteil S."/>
            <person name="Calhoun S."/>
            <person name="Haridas S."/>
            <person name="Kuo A."/>
            <person name="Mondo S."/>
            <person name="Pangilinan J."/>
            <person name="Riley R."/>
            <person name="Labutti K."/>
            <person name="Andreopoulos B."/>
            <person name="Lipzen A."/>
            <person name="Chen C."/>
            <person name="Yanf M."/>
            <person name="Daum C."/>
            <person name="Ng V."/>
            <person name="Clum A."/>
            <person name="Ohm R."/>
            <person name="Martin F."/>
            <person name="Silar P."/>
            <person name="Natvig D."/>
            <person name="Lalanne C."/>
            <person name="Gautier V."/>
            <person name="Ament-Velasquez S.L."/>
            <person name="Kruys A."/>
            <person name="Hutchinson M.I."/>
            <person name="Powell A.J."/>
            <person name="Barry K."/>
            <person name="Miller A.N."/>
            <person name="Grigoriev I.V."/>
            <person name="Debuchy R."/>
            <person name="Gladieux P."/>
            <person name="Thoren M.H."/>
            <person name="Johannesson H."/>
        </authorList>
    </citation>
    <scope>NUCLEOTIDE SEQUENCE</scope>
    <source>
        <strain evidence="2">PSN293</strain>
    </source>
</reference>
<dbReference type="Proteomes" id="UP001301769">
    <property type="component" value="Unassembled WGS sequence"/>
</dbReference>
<feature type="compositionally biased region" description="Basic and acidic residues" evidence="1">
    <location>
        <begin position="105"/>
        <end position="117"/>
    </location>
</feature>
<name>A0AAN6YGK7_9PEZI</name>